<comment type="subcellular location">
    <subcellularLocation>
        <location evidence="1">Cell envelope</location>
    </subcellularLocation>
</comment>
<dbReference type="RefSeq" id="WP_107137345.1">
    <property type="nucleotide sequence ID" value="NZ_PYSV01000005.1"/>
</dbReference>
<protein>
    <submittedName>
        <fullName evidence="7">Copper resistance protein CopC</fullName>
    </submittedName>
</protein>
<keyword evidence="8" id="KW-1185">Reference proteome</keyword>
<dbReference type="PANTHER" id="PTHR34820:SF4">
    <property type="entry name" value="INNER MEMBRANE PROTEIN YEBZ"/>
    <property type="match status" value="1"/>
</dbReference>
<evidence type="ECO:0000256" key="4">
    <source>
        <dbReference type="ARBA" id="ARBA00023008"/>
    </source>
</evidence>
<evidence type="ECO:0000256" key="2">
    <source>
        <dbReference type="ARBA" id="ARBA00022723"/>
    </source>
</evidence>
<feature type="chain" id="PRO_5015617848" evidence="5">
    <location>
        <begin position="19"/>
        <end position="132"/>
    </location>
</feature>
<dbReference type="GO" id="GO:0005507">
    <property type="term" value="F:copper ion binding"/>
    <property type="evidence" value="ECO:0007669"/>
    <property type="project" value="InterPro"/>
</dbReference>
<dbReference type="SUPFAM" id="SSF81296">
    <property type="entry name" value="E set domains"/>
    <property type="match status" value="1"/>
</dbReference>
<proteinExistence type="predicted"/>
<evidence type="ECO:0000256" key="1">
    <source>
        <dbReference type="ARBA" id="ARBA00004196"/>
    </source>
</evidence>
<dbReference type="GO" id="GO:0005886">
    <property type="term" value="C:plasma membrane"/>
    <property type="evidence" value="ECO:0007669"/>
    <property type="project" value="TreeGrafter"/>
</dbReference>
<dbReference type="Pfam" id="PF04234">
    <property type="entry name" value="CopC"/>
    <property type="match status" value="1"/>
</dbReference>
<evidence type="ECO:0000259" key="6">
    <source>
        <dbReference type="Pfam" id="PF04234"/>
    </source>
</evidence>
<dbReference type="PANTHER" id="PTHR34820">
    <property type="entry name" value="INNER MEMBRANE PROTEIN YEBZ"/>
    <property type="match status" value="1"/>
</dbReference>
<dbReference type="GO" id="GO:0046688">
    <property type="term" value="P:response to copper ion"/>
    <property type="evidence" value="ECO:0007669"/>
    <property type="project" value="InterPro"/>
</dbReference>
<evidence type="ECO:0000313" key="8">
    <source>
        <dbReference type="Proteomes" id="UP000240317"/>
    </source>
</evidence>
<dbReference type="InterPro" id="IPR007348">
    <property type="entry name" value="CopC_dom"/>
</dbReference>
<name>A0A2T3W994_9DEIO</name>
<feature type="domain" description="CopC" evidence="6">
    <location>
        <begin position="19"/>
        <end position="131"/>
    </location>
</feature>
<evidence type="ECO:0000256" key="3">
    <source>
        <dbReference type="ARBA" id="ARBA00022729"/>
    </source>
</evidence>
<dbReference type="GO" id="GO:0006825">
    <property type="term" value="P:copper ion transport"/>
    <property type="evidence" value="ECO:0007669"/>
    <property type="project" value="InterPro"/>
</dbReference>
<evidence type="ECO:0000256" key="5">
    <source>
        <dbReference type="SAM" id="SignalP"/>
    </source>
</evidence>
<gene>
    <name evidence="7" type="ORF">C8263_06615</name>
</gene>
<dbReference type="Gene3D" id="2.60.40.1220">
    <property type="match status" value="1"/>
</dbReference>
<comment type="caution">
    <text evidence="7">The sequence shown here is derived from an EMBL/GenBank/DDBJ whole genome shotgun (WGS) entry which is preliminary data.</text>
</comment>
<dbReference type="GO" id="GO:0042597">
    <property type="term" value="C:periplasmic space"/>
    <property type="evidence" value="ECO:0007669"/>
    <property type="project" value="InterPro"/>
</dbReference>
<keyword evidence="3 5" id="KW-0732">Signal</keyword>
<dbReference type="EMBL" id="PYSV01000005">
    <property type="protein sequence ID" value="PTA68471.1"/>
    <property type="molecule type" value="Genomic_DNA"/>
</dbReference>
<keyword evidence="2" id="KW-0479">Metal-binding</keyword>
<dbReference type="InterPro" id="IPR014756">
    <property type="entry name" value="Ig_E-set"/>
</dbReference>
<keyword evidence="4" id="KW-0186">Copper</keyword>
<dbReference type="InterPro" id="IPR032694">
    <property type="entry name" value="CopC/D"/>
</dbReference>
<dbReference type="GO" id="GO:0030313">
    <property type="term" value="C:cell envelope"/>
    <property type="evidence" value="ECO:0007669"/>
    <property type="project" value="UniProtKB-SubCell"/>
</dbReference>
<feature type="signal peptide" evidence="5">
    <location>
        <begin position="1"/>
        <end position="18"/>
    </location>
</feature>
<organism evidence="7 8">
    <name type="scientific">Deinococcus arcticus</name>
    <dbReference type="NCBI Taxonomy" id="2136176"/>
    <lineage>
        <taxon>Bacteria</taxon>
        <taxon>Thermotogati</taxon>
        <taxon>Deinococcota</taxon>
        <taxon>Deinococci</taxon>
        <taxon>Deinococcales</taxon>
        <taxon>Deinococcaceae</taxon>
        <taxon>Deinococcus</taxon>
    </lineage>
</organism>
<dbReference type="Proteomes" id="UP000240317">
    <property type="component" value="Unassembled WGS sequence"/>
</dbReference>
<accession>A0A2T3W994</accession>
<dbReference type="OrthoDB" id="2353937at2"/>
<reference evidence="7 8" key="1">
    <citation type="submission" date="2018-03" db="EMBL/GenBank/DDBJ databases">
        <title>Draft genome of Deinococcus sp. OD32.</title>
        <authorList>
            <person name="Wang X.-P."/>
            <person name="Du Z.-J."/>
        </authorList>
    </citation>
    <scope>NUCLEOTIDE SEQUENCE [LARGE SCALE GENOMIC DNA]</scope>
    <source>
        <strain evidence="7 8">OD32</strain>
    </source>
</reference>
<sequence>MKRWLILALLALPGAALAHTAVTRVVPAQGAVVAAPGAVTLTFSEPVELRFSAVRVMAVAPGQTPAAAAKLALAARPDAPTLASRPPGGSGLAARLSVPLKPGLRPGLYVIAWKLLSGDGHPVSGLSTFRVR</sequence>
<dbReference type="InterPro" id="IPR014755">
    <property type="entry name" value="Cu-Rt/internalin_Ig-like"/>
</dbReference>
<dbReference type="AlphaFoldDB" id="A0A2T3W994"/>
<evidence type="ECO:0000313" key="7">
    <source>
        <dbReference type="EMBL" id="PTA68471.1"/>
    </source>
</evidence>